<feature type="region of interest" description="Disordered" evidence="1">
    <location>
        <begin position="29"/>
        <end position="61"/>
    </location>
</feature>
<evidence type="ECO:0000313" key="4">
    <source>
        <dbReference type="Proteomes" id="UP000324585"/>
    </source>
</evidence>
<accession>A0A5J4YL42</accession>
<name>A0A5J4YL42_PORPP</name>
<gene>
    <name evidence="3" type="ORF">FVE85_9462</name>
</gene>
<dbReference type="Proteomes" id="UP000324585">
    <property type="component" value="Unassembled WGS sequence"/>
</dbReference>
<keyword evidence="4" id="KW-1185">Reference proteome</keyword>
<comment type="caution">
    <text evidence="3">The sequence shown here is derived from an EMBL/GenBank/DDBJ whole genome shotgun (WGS) entry which is preliminary data.</text>
</comment>
<dbReference type="EMBL" id="VRMN01000015">
    <property type="protein sequence ID" value="KAA8491167.1"/>
    <property type="molecule type" value="Genomic_DNA"/>
</dbReference>
<feature type="compositionally biased region" description="Low complexity" evidence="1">
    <location>
        <begin position="44"/>
        <end position="54"/>
    </location>
</feature>
<reference evidence="4" key="1">
    <citation type="journal article" date="2019" name="Nat. Commun.">
        <title>Expansion of phycobilisome linker gene families in mesophilic red algae.</title>
        <authorList>
            <person name="Lee J."/>
            <person name="Kim D."/>
            <person name="Bhattacharya D."/>
            <person name="Yoon H.S."/>
        </authorList>
    </citation>
    <scope>NUCLEOTIDE SEQUENCE [LARGE SCALE GENOMIC DNA]</scope>
    <source>
        <strain evidence="4">CCMP 1328</strain>
    </source>
</reference>
<sequence length="172" mass="19998">MPCDGDWAVRIGKPSRLVFHWTEQNNRPGFARRSLGRSRRTNKSASKVSSPSGSNARVKRDQNIRKMRCVPTWNERLLLVRTSVARRRHFGHRVHQSWHGVLEDFATHRCTYMMRKHETIAKLRIILPMRSIIARLLLVHVLGQIALLCVKTFLVVKDIQLQHPRKQSKVPA</sequence>
<keyword evidence="2" id="KW-0812">Transmembrane</keyword>
<evidence type="ECO:0000256" key="1">
    <source>
        <dbReference type="SAM" id="MobiDB-lite"/>
    </source>
</evidence>
<protein>
    <submittedName>
        <fullName evidence="3">Uncharacterized protein</fullName>
    </submittedName>
</protein>
<dbReference type="AlphaFoldDB" id="A0A5J4YL42"/>
<evidence type="ECO:0000256" key="2">
    <source>
        <dbReference type="SAM" id="Phobius"/>
    </source>
</evidence>
<evidence type="ECO:0000313" key="3">
    <source>
        <dbReference type="EMBL" id="KAA8491167.1"/>
    </source>
</evidence>
<feature type="transmembrane region" description="Helical" evidence="2">
    <location>
        <begin position="132"/>
        <end position="156"/>
    </location>
</feature>
<keyword evidence="2" id="KW-1133">Transmembrane helix</keyword>
<proteinExistence type="predicted"/>
<keyword evidence="2" id="KW-0472">Membrane</keyword>
<organism evidence="3 4">
    <name type="scientific">Porphyridium purpureum</name>
    <name type="common">Red alga</name>
    <name type="synonym">Porphyridium cruentum</name>
    <dbReference type="NCBI Taxonomy" id="35688"/>
    <lineage>
        <taxon>Eukaryota</taxon>
        <taxon>Rhodophyta</taxon>
        <taxon>Bangiophyceae</taxon>
        <taxon>Porphyridiales</taxon>
        <taxon>Porphyridiaceae</taxon>
        <taxon>Porphyridium</taxon>
    </lineage>
</organism>